<dbReference type="Proteomes" id="UP000743899">
    <property type="component" value="Unassembled WGS sequence"/>
</dbReference>
<accession>A0ABX0A6H9</accession>
<keyword evidence="2" id="KW-1185">Reference proteome</keyword>
<name>A0ABX0A6H9_9BACI</name>
<sequence>MVARNIETGEVVKLSNLYYEIRTVMNRNRKVVAKRKNQSDELIRVNIA</sequence>
<proteinExistence type="predicted"/>
<organism evidence="1 2">
    <name type="scientific">Pallidibacillus pasinlerensis</name>
    <dbReference type="NCBI Taxonomy" id="2703818"/>
    <lineage>
        <taxon>Bacteria</taxon>
        <taxon>Bacillati</taxon>
        <taxon>Bacillota</taxon>
        <taxon>Bacilli</taxon>
        <taxon>Bacillales</taxon>
        <taxon>Bacillaceae</taxon>
        <taxon>Pallidibacillus</taxon>
    </lineage>
</organism>
<comment type="caution">
    <text evidence="1">The sequence shown here is derived from an EMBL/GenBank/DDBJ whole genome shotgun (WGS) entry which is preliminary data.</text>
</comment>
<evidence type="ECO:0000313" key="2">
    <source>
        <dbReference type="Proteomes" id="UP000743899"/>
    </source>
</evidence>
<gene>
    <name evidence="1" type="ORF">GW534_15565</name>
</gene>
<evidence type="ECO:0000313" key="1">
    <source>
        <dbReference type="EMBL" id="NCU19069.1"/>
    </source>
</evidence>
<reference evidence="1 2" key="1">
    <citation type="submission" date="2020-01" db="EMBL/GenBank/DDBJ databases">
        <title>A novel Bacillus sp. from Pasinler.</title>
        <authorList>
            <person name="Adiguzel A."/>
            <person name="Ay H."/>
            <person name="Baltaci M.O."/>
        </authorList>
    </citation>
    <scope>NUCLEOTIDE SEQUENCE [LARGE SCALE GENOMIC DNA]</scope>
    <source>
        <strain evidence="1 2">P1</strain>
    </source>
</reference>
<dbReference type="EMBL" id="JAACYS010000117">
    <property type="protein sequence ID" value="NCU19069.1"/>
    <property type="molecule type" value="Genomic_DNA"/>
</dbReference>
<protein>
    <submittedName>
        <fullName evidence="1">Uncharacterized protein</fullName>
    </submittedName>
</protein>